<keyword evidence="3" id="KW-0285">Flavoprotein</keyword>
<dbReference type="GO" id="GO:0003995">
    <property type="term" value="F:acyl-CoA dehydrogenase activity"/>
    <property type="evidence" value="ECO:0007669"/>
    <property type="project" value="TreeGrafter"/>
</dbReference>
<evidence type="ECO:0000259" key="6">
    <source>
        <dbReference type="Pfam" id="PF00441"/>
    </source>
</evidence>
<protein>
    <submittedName>
        <fullName evidence="7">Acyl-CoA dehydrogenase</fullName>
    </submittedName>
</protein>
<reference evidence="7 8" key="1">
    <citation type="submission" date="2014-07" db="EMBL/GenBank/DDBJ databases">
        <title>Genome Sequence of Rhodococcus opacus Strain R7, a Biodegrader of Mono- and Polycyclic Aromatic Hydrocarbons.</title>
        <authorList>
            <person name="Di Gennaro P."/>
            <person name="Zampolli J."/>
            <person name="Presti I."/>
            <person name="Cappelletti M."/>
            <person name="D'Ursi P."/>
            <person name="Orro A."/>
            <person name="Mezzelani A."/>
            <person name="Milanesi L."/>
        </authorList>
    </citation>
    <scope>NUCLEOTIDE SEQUENCE [LARGE SCALE GENOMIC DNA]</scope>
    <source>
        <strain evidence="7 8">R7</strain>
    </source>
</reference>
<dbReference type="InterPro" id="IPR036250">
    <property type="entry name" value="AcylCo_DH-like_C"/>
</dbReference>
<gene>
    <name evidence="7" type="ORF">EP51_26180</name>
</gene>
<keyword evidence="5" id="KW-0560">Oxidoreductase</keyword>
<evidence type="ECO:0000256" key="3">
    <source>
        <dbReference type="ARBA" id="ARBA00022630"/>
    </source>
</evidence>
<evidence type="ECO:0000256" key="5">
    <source>
        <dbReference type="ARBA" id="ARBA00023002"/>
    </source>
</evidence>
<comment type="cofactor">
    <cofactor evidence="1">
        <name>FAD</name>
        <dbReference type="ChEBI" id="CHEBI:57692"/>
    </cofactor>
</comment>
<dbReference type="Gene3D" id="1.10.540.10">
    <property type="entry name" value="Acyl-CoA dehydrogenase/oxidase, N-terminal domain"/>
    <property type="match status" value="1"/>
</dbReference>
<evidence type="ECO:0000313" key="8">
    <source>
        <dbReference type="Proteomes" id="UP000028488"/>
    </source>
</evidence>
<dbReference type="InterPro" id="IPR009075">
    <property type="entry name" value="AcylCo_DH/oxidase_C"/>
</dbReference>
<dbReference type="PANTHER" id="PTHR43884:SF20">
    <property type="entry name" value="ACYL-COA DEHYDROGENASE FADE28"/>
    <property type="match status" value="1"/>
</dbReference>
<proteinExistence type="inferred from homology"/>
<evidence type="ECO:0000256" key="4">
    <source>
        <dbReference type="ARBA" id="ARBA00022827"/>
    </source>
</evidence>
<evidence type="ECO:0000256" key="1">
    <source>
        <dbReference type="ARBA" id="ARBA00001974"/>
    </source>
</evidence>
<organism evidence="7 8">
    <name type="scientific">Rhodococcus opacus</name>
    <name type="common">Nocardia opaca</name>
    <dbReference type="NCBI Taxonomy" id="37919"/>
    <lineage>
        <taxon>Bacteria</taxon>
        <taxon>Bacillati</taxon>
        <taxon>Actinomycetota</taxon>
        <taxon>Actinomycetes</taxon>
        <taxon>Mycobacteriales</taxon>
        <taxon>Nocardiaceae</taxon>
        <taxon>Rhodococcus</taxon>
    </lineage>
</organism>
<keyword evidence="4" id="KW-0274">FAD</keyword>
<dbReference type="Gene3D" id="1.20.140.10">
    <property type="entry name" value="Butyryl-CoA Dehydrogenase, subunit A, domain 3"/>
    <property type="match status" value="1"/>
</dbReference>
<dbReference type="Pfam" id="PF00441">
    <property type="entry name" value="Acyl-CoA_dh_1"/>
    <property type="match status" value="1"/>
</dbReference>
<dbReference type="SUPFAM" id="SSF56645">
    <property type="entry name" value="Acyl-CoA dehydrogenase NM domain-like"/>
    <property type="match status" value="1"/>
</dbReference>
<sequence>MMSLTAPDVDLVTPIREFFDRRVTSDYRHALLSGGGWDPDLMAELDGLGWFELTRPENRGGLGIDLTAVAGLIALVGDRLVPGPLVEQLILPAYLDIPEGSLVAFADPAVTLDWASSIGSVHMKSGQIQGTIELVRFGAEADSLVLAVDGPDGPALLLLPGSDPALALTPITSSDPTSHYVRLEIASRTVTDAEILATGIEAATLLRQIRAWFRLLSACEISGIARRMLEKTVEYVAQRQQFGKPVGSFQAVKHIAASMAQATISIEALCEATVSDIASAEVDFDIEMATWTAKAYAAGAGRQVVEDALQLHGGIGFTTEYDLHWYYRRVLALRTWYGDEHELHALIGSRRLTDGFDR</sequence>
<comment type="similarity">
    <text evidence="2">Belongs to the acyl-CoA dehydrogenase family.</text>
</comment>
<dbReference type="eggNOG" id="COG1960">
    <property type="taxonomic scope" value="Bacteria"/>
</dbReference>
<dbReference type="InterPro" id="IPR037069">
    <property type="entry name" value="AcylCoA_DH/ox_N_sf"/>
</dbReference>
<name>A0A076ES12_RHOOP</name>
<accession>A0A076ES12</accession>
<dbReference type="AlphaFoldDB" id="A0A076ES12"/>
<dbReference type="InterPro" id="IPR009100">
    <property type="entry name" value="AcylCoA_DH/oxidase_NM_dom_sf"/>
</dbReference>
<evidence type="ECO:0000313" key="7">
    <source>
        <dbReference type="EMBL" id="AII07938.1"/>
    </source>
</evidence>
<dbReference type="EMBL" id="CP008947">
    <property type="protein sequence ID" value="AII07938.1"/>
    <property type="molecule type" value="Genomic_DNA"/>
</dbReference>
<evidence type="ECO:0000256" key="2">
    <source>
        <dbReference type="ARBA" id="ARBA00009347"/>
    </source>
</evidence>
<feature type="domain" description="Acyl-CoA dehydrogenase/oxidase C-terminal" evidence="6">
    <location>
        <begin position="212"/>
        <end position="350"/>
    </location>
</feature>
<dbReference type="SUPFAM" id="SSF47203">
    <property type="entry name" value="Acyl-CoA dehydrogenase C-terminal domain-like"/>
    <property type="match status" value="1"/>
</dbReference>
<dbReference type="GO" id="GO:0050660">
    <property type="term" value="F:flavin adenine dinucleotide binding"/>
    <property type="evidence" value="ECO:0007669"/>
    <property type="project" value="InterPro"/>
</dbReference>
<dbReference type="Proteomes" id="UP000028488">
    <property type="component" value="Chromosome"/>
</dbReference>
<dbReference type="PANTHER" id="PTHR43884">
    <property type="entry name" value="ACYL-COA DEHYDROGENASE"/>
    <property type="match status" value="1"/>
</dbReference>